<dbReference type="OrthoDB" id="424404at2759"/>
<dbReference type="EMBL" id="CAJNDS010002411">
    <property type="protein sequence ID" value="CAE7463797.1"/>
    <property type="molecule type" value="Genomic_DNA"/>
</dbReference>
<accession>A0A812S6P7</accession>
<evidence type="ECO:0000313" key="1">
    <source>
        <dbReference type="EMBL" id="CAE7463797.1"/>
    </source>
</evidence>
<proteinExistence type="predicted"/>
<organism evidence="1 2">
    <name type="scientific">Symbiodinium natans</name>
    <dbReference type="NCBI Taxonomy" id="878477"/>
    <lineage>
        <taxon>Eukaryota</taxon>
        <taxon>Sar</taxon>
        <taxon>Alveolata</taxon>
        <taxon>Dinophyceae</taxon>
        <taxon>Suessiales</taxon>
        <taxon>Symbiodiniaceae</taxon>
        <taxon>Symbiodinium</taxon>
    </lineage>
</organism>
<reference evidence="1" key="1">
    <citation type="submission" date="2021-02" db="EMBL/GenBank/DDBJ databases">
        <authorList>
            <person name="Dougan E. K."/>
            <person name="Rhodes N."/>
            <person name="Thang M."/>
            <person name="Chan C."/>
        </authorList>
    </citation>
    <scope>NUCLEOTIDE SEQUENCE</scope>
</reference>
<name>A0A812S6P7_9DINO</name>
<sequence length="328" mass="36659">MMLVFVTRAQHACRRREACPLWLNPSSEARSFHLVSQAMPPRWKGYGGGGGGGGDWQEDHISNAVTQAIAPILSKETEWDQAKLEKRLKQYFRNAAKGLEFYSKSWDVLIEEYSDTVFASLFQALKDRPWLPEVDFLMVIDAAVKELFPPQLLQNVPQPEFERQVLHAHDRAFEEQRFAPMLWDILFEKIQDKPLKSKVYNAFEAGRREAALSSAGNGGSPVEDFIQAWVASSLRELQQGNMSLGEQLPLELCKDIFRELLEAGALPLPLTQETGLQHRGSDGRGNGDSQYPAVTFDVACDCKDVYAGNVELPPPAVDRGELPGLALS</sequence>
<dbReference type="AlphaFoldDB" id="A0A812S6P7"/>
<dbReference type="Proteomes" id="UP000604046">
    <property type="component" value="Unassembled WGS sequence"/>
</dbReference>
<evidence type="ECO:0000313" key="2">
    <source>
        <dbReference type="Proteomes" id="UP000604046"/>
    </source>
</evidence>
<keyword evidence="2" id="KW-1185">Reference proteome</keyword>
<gene>
    <name evidence="1" type="primary">SLC12A7</name>
    <name evidence="1" type="ORF">SNAT2548_LOCUS25864</name>
</gene>
<protein>
    <submittedName>
        <fullName evidence="1">SLC12A7 protein</fullName>
    </submittedName>
</protein>
<comment type="caution">
    <text evidence="1">The sequence shown here is derived from an EMBL/GenBank/DDBJ whole genome shotgun (WGS) entry which is preliminary data.</text>
</comment>